<evidence type="ECO:0000313" key="5">
    <source>
        <dbReference type="Proteomes" id="UP000317998"/>
    </source>
</evidence>
<evidence type="ECO:0000256" key="1">
    <source>
        <dbReference type="ARBA" id="ARBA00022676"/>
    </source>
</evidence>
<feature type="domain" description="Glycosyltransferase subfamily 4-like N-terminal" evidence="3">
    <location>
        <begin position="25"/>
        <end position="198"/>
    </location>
</feature>
<dbReference type="RefSeq" id="WP_141881698.1">
    <property type="nucleotide sequence ID" value="NZ_VFOM01000004.1"/>
</dbReference>
<dbReference type="EMBL" id="VFOM01000004">
    <property type="protein sequence ID" value="TQL42011.1"/>
    <property type="molecule type" value="Genomic_DNA"/>
</dbReference>
<dbReference type="Gene3D" id="3.40.50.2000">
    <property type="entry name" value="Glycogen Phosphorylase B"/>
    <property type="match status" value="2"/>
</dbReference>
<keyword evidence="1" id="KW-0328">Glycosyltransferase</keyword>
<proteinExistence type="predicted"/>
<name>A0A542Y1Q6_9MICO</name>
<protein>
    <submittedName>
        <fullName evidence="4">Glycosyltransferase involved in cell wall biosynthesis</fullName>
    </submittedName>
</protein>
<dbReference type="Pfam" id="PF13579">
    <property type="entry name" value="Glyco_trans_4_4"/>
    <property type="match status" value="1"/>
</dbReference>
<gene>
    <name evidence="4" type="ORF">FB562_2601</name>
</gene>
<dbReference type="Pfam" id="PF13692">
    <property type="entry name" value="Glyco_trans_1_4"/>
    <property type="match status" value="1"/>
</dbReference>
<organism evidence="4 5">
    <name type="scientific">Homoserinimonas aerilata</name>
    <dbReference type="NCBI Taxonomy" id="1162970"/>
    <lineage>
        <taxon>Bacteria</taxon>
        <taxon>Bacillati</taxon>
        <taxon>Actinomycetota</taxon>
        <taxon>Actinomycetes</taxon>
        <taxon>Micrococcales</taxon>
        <taxon>Microbacteriaceae</taxon>
        <taxon>Homoserinimonas</taxon>
    </lineage>
</organism>
<accession>A0A542Y1Q6</accession>
<dbReference type="GO" id="GO:0016757">
    <property type="term" value="F:glycosyltransferase activity"/>
    <property type="evidence" value="ECO:0007669"/>
    <property type="project" value="UniProtKB-KW"/>
</dbReference>
<sequence>MTSRAATPPHVLIIVQNLPVPLDRRVWLECQALVARGYSVSVICPKGPGDPAHQLLDGVSIHKYAPAPEAKGLLGFVWEFAYSWVRTAWLSLKVRRMQRFDVIQACNPPDTYWLLALLWRPFGVDFVFDHHDLNPELFVSRFGEPRGGLKALEHRGLLWLERRTFRAAQHVISTNESYKAVAIRRGGRMPSKVTVVRSGPDTRQMRPIHPDHPRPAGEINLVYLGIMGPQDGVDQVLLVVDELVHRRGRSTVTATLLGFGDCLEELKAQSTALGLDDHVSFTGRVDRAEIAEHLSRADIGLCPDLKTPLNELSTMNKTMEYMAYGLPAVSFDLTETRVSGGDTLLYVPSGDVAAFADAVEALIDDPSLRARLGRAARARVSTLLDWRPQATAYVSVFDRLTGFAPLEVTPVTEADDASDTDPQGRRYVDLDDETGFERYLVERGADAERGAR</sequence>
<dbReference type="SUPFAM" id="SSF53756">
    <property type="entry name" value="UDP-Glycosyltransferase/glycogen phosphorylase"/>
    <property type="match status" value="1"/>
</dbReference>
<evidence type="ECO:0000313" key="4">
    <source>
        <dbReference type="EMBL" id="TQL42011.1"/>
    </source>
</evidence>
<dbReference type="CDD" id="cd03794">
    <property type="entry name" value="GT4_WbuB-like"/>
    <property type="match status" value="1"/>
</dbReference>
<evidence type="ECO:0000259" key="3">
    <source>
        <dbReference type="Pfam" id="PF13579"/>
    </source>
</evidence>
<dbReference type="OrthoDB" id="506201at2"/>
<keyword evidence="5" id="KW-1185">Reference proteome</keyword>
<reference evidence="4 5" key="1">
    <citation type="submission" date="2019-06" db="EMBL/GenBank/DDBJ databases">
        <title>Sequencing the genomes of 1000 actinobacteria strains.</title>
        <authorList>
            <person name="Klenk H.-P."/>
        </authorList>
    </citation>
    <scope>NUCLEOTIDE SEQUENCE [LARGE SCALE GENOMIC DNA]</scope>
    <source>
        <strain evidence="4 5">DSM 26477</strain>
    </source>
</reference>
<dbReference type="InterPro" id="IPR028098">
    <property type="entry name" value="Glyco_trans_4-like_N"/>
</dbReference>
<dbReference type="AlphaFoldDB" id="A0A542Y1Q6"/>
<comment type="caution">
    <text evidence="4">The sequence shown here is derived from an EMBL/GenBank/DDBJ whole genome shotgun (WGS) entry which is preliminary data.</text>
</comment>
<dbReference type="PANTHER" id="PTHR12526:SF624">
    <property type="entry name" value="BLR6297 PROTEIN"/>
    <property type="match status" value="1"/>
</dbReference>
<dbReference type="PANTHER" id="PTHR12526">
    <property type="entry name" value="GLYCOSYLTRANSFERASE"/>
    <property type="match status" value="1"/>
</dbReference>
<dbReference type="Proteomes" id="UP000317998">
    <property type="component" value="Unassembled WGS sequence"/>
</dbReference>
<keyword evidence="2 4" id="KW-0808">Transferase</keyword>
<evidence type="ECO:0000256" key="2">
    <source>
        <dbReference type="ARBA" id="ARBA00022679"/>
    </source>
</evidence>